<feature type="domain" description="Multidrug resistance protein MdtA-like alpha-helical hairpin" evidence="4">
    <location>
        <begin position="102"/>
        <end position="171"/>
    </location>
</feature>
<name>A0A0F9PR69_9ZZZZ</name>
<dbReference type="InterPro" id="IPR058624">
    <property type="entry name" value="MdtA-like_HH"/>
</dbReference>
<organism evidence="8">
    <name type="scientific">marine sediment metagenome</name>
    <dbReference type="NCBI Taxonomy" id="412755"/>
    <lineage>
        <taxon>unclassified sequences</taxon>
        <taxon>metagenomes</taxon>
        <taxon>ecological metagenomes</taxon>
    </lineage>
</organism>
<proteinExistence type="predicted"/>
<protein>
    <submittedName>
        <fullName evidence="8">Uncharacterized protein</fullName>
    </submittedName>
</protein>
<dbReference type="Pfam" id="PF25967">
    <property type="entry name" value="RND-MFP_C"/>
    <property type="match status" value="1"/>
</dbReference>
<dbReference type="PANTHER" id="PTHR30158">
    <property type="entry name" value="ACRA/E-RELATED COMPONENT OF DRUG EFFLUX TRANSPORTER"/>
    <property type="match status" value="1"/>
</dbReference>
<comment type="caution">
    <text evidence="8">The sequence shown here is derived from an EMBL/GenBank/DDBJ whole genome shotgun (WGS) entry which is preliminary data.</text>
</comment>
<evidence type="ECO:0000259" key="4">
    <source>
        <dbReference type="Pfam" id="PF25876"/>
    </source>
</evidence>
<dbReference type="InterPro" id="IPR006143">
    <property type="entry name" value="RND_pump_MFP"/>
</dbReference>
<dbReference type="EMBL" id="LAZR01002233">
    <property type="protein sequence ID" value="KKN32704.1"/>
    <property type="molecule type" value="Genomic_DNA"/>
</dbReference>
<reference evidence="8" key="1">
    <citation type="journal article" date="2015" name="Nature">
        <title>Complex archaea that bridge the gap between prokaryotes and eukaryotes.</title>
        <authorList>
            <person name="Spang A."/>
            <person name="Saw J.H."/>
            <person name="Jorgensen S.L."/>
            <person name="Zaremba-Niedzwiedzka K."/>
            <person name="Martijn J."/>
            <person name="Lind A.E."/>
            <person name="van Eijk R."/>
            <person name="Schleper C."/>
            <person name="Guy L."/>
            <person name="Ettema T.J."/>
        </authorList>
    </citation>
    <scope>NUCLEOTIDE SEQUENCE</scope>
</reference>
<dbReference type="GO" id="GO:0022857">
    <property type="term" value="F:transmembrane transporter activity"/>
    <property type="evidence" value="ECO:0007669"/>
    <property type="project" value="InterPro"/>
</dbReference>
<sequence length="385" mass="40730">MFHATHRFRAVATCIALLTTVTPTLAQQSGGRPPAGVTVVTMQPQDVPLNTTLPGRVVASAEAEVRPQVNGIITKRSFVEGEPVQEGDILFHIDPAIYAAAVAQAQAAVAQAQAQANAAIREADRLNELASRNVASAQAVDAAVATRDGAEASVQAAQAALQTAQIQLDYTKVRARLSGEIGRALTSPGALVTNSQVSPLAVIRNIDPVYVDVTQSAAELLDWRRGNTEKRLGDTPREVKLTLADGSDYDHTGTLTAAEPDVDQQTGVVVLRMKFANPEKLLLPGMYVRVEMPTGVAKGAFLVPQEAVSRDRRGQPVALVVNAENTVEQRALSVLQDRGSDWIVDSGLTTGDRVIVKGMQKAPVGATVTPQEQGAETDTKAPTTD</sequence>
<keyword evidence="2" id="KW-0175">Coiled coil</keyword>
<feature type="coiled-coil region" evidence="2">
    <location>
        <begin position="102"/>
        <end position="167"/>
    </location>
</feature>
<dbReference type="Gene3D" id="2.40.50.100">
    <property type="match status" value="1"/>
</dbReference>
<dbReference type="PANTHER" id="PTHR30158:SF3">
    <property type="entry name" value="MULTIDRUG EFFLUX PUMP SUBUNIT ACRA-RELATED"/>
    <property type="match status" value="1"/>
</dbReference>
<dbReference type="InterPro" id="IPR058626">
    <property type="entry name" value="MdtA-like_b-barrel"/>
</dbReference>
<feature type="domain" description="Multidrug resistance protein MdtA-like beta-barrel" evidence="6">
    <location>
        <begin position="208"/>
        <end position="294"/>
    </location>
</feature>
<feature type="compositionally biased region" description="Polar residues" evidence="3">
    <location>
        <begin position="368"/>
        <end position="385"/>
    </location>
</feature>
<accession>A0A0F9PR69</accession>
<dbReference type="Pfam" id="PF25876">
    <property type="entry name" value="HH_MFP_RND"/>
    <property type="match status" value="1"/>
</dbReference>
<dbReference type="Gene3D" id="2.40.30.170">
    <property type="match status" value="1"/>
</dbReference>
<comment type="subcellular location">
    <subcellularLocation>
        <location evidence="1">Cell envelope</location>
    </subcellularLocation>
</comment>
<feature type="domain" description="Multidrug resistance protein MdtA-like C-terminal permuted SH3" evidence="7">
    <location>
        <begin position="300"/>
        <end position="361"/>
    </location>
</feature>
<evidence type="ECO:0000259" key="6">
    <source>
        <dbReference type="Pfam" id="PF25944"/>
    </source>
</evidence>
<dbReference type="GO" id="GO:0005886">
    <property type="term" value="C:plasma membrane"/>
    <property type="evidence" value="ECO:0007669"/>
    <property type="project" value="UniProtKB-SubCell"/>
</dbReference>
<evidence type="ECO:0000259" key="5">
    <source>
        <dbReference type="Pfam" id="PF25917"/>
    </source>
</evidence>
<dbReference type="Pfam" id="PF25917">
    <property type="entry name" value="BSH_RND"/>
    <property type="match status" value="1"/>
</dbReference>
<dbReference type="InterPro" id="IPR058625">
    <property type="entry name" value="MdtA-like_BSH"/>
</dbReference>
<evidence type="ECO:0000256" key="1">
    <source>
        <dbReference type="ARBA" id="ARBA00004196"/>
    </source>
</evidence>
<dbReference type="InterPro" id="IPR058627">
    <property type="entry name" value="MdtA-like_C"/>
</dbReference>
<feature type="domain" description="Multidrug resistance protein MdtA-like barrel-sandwich hybrid" evidence="5">
    <location>
        <begin position="62"/>
        <end position="203"/>
    </location>
</feature>
<gene>
    <name evidence="8" type="ORF">LCGC14_0811230</name>
</gene>
<dbReference type="FunFam" id="2.40.420.20:FF:000001">
    <property type="entry name" value="Efflux RND transporter periplasmic adaptor subunit"/>
    <property type="match status" value="1"/>
</dbReference>
<dbReference type="SUPFAM" id="SSF111369">
    <property type="entry name" value="HlyD-like secretion proteins"/>
    <property type="match status" value="1"/>
</dbReference>
<feature type="region of interest" description="Disordered" evidence="3">
    <location>
        <begin position="365"/>
        <end position="385"/>
    </location>
</feature>
<evidence type="ECO:0000256" key="3">
    <source>
        <dbReference type="SAM" id="MobiDB-lite"/>
    </source>
</evidence>
<dbReference type="AlphaFoldDB" id="A0A0F9PR69"/>
<dbReference type="GO" id="GO:0046677">
    <property type="term" value="P:response to antibiotic"/>
    <property type="evidence" value="ECO:0007669"/>
    <property type="project" value="TreeGrafter"/>
</dbReference>
<evidence type="ECO:0000313" key="8">
    <source>
        <dbReference type="EMBL" id="KKN32704.1"/>
    </source>
</evidence>
<evidence type="ECO:0000259" key="7">
    <source>
        <dbReference type="Pfam" id="PF25967"/>
    </source>
</evidence>
<evidence type="ECO:0000256" key="2">
    <source>
        <dbReference type="SAM" id="Coils"/>
    </source>
</evidence>
<dbReference type="Gene3D" id="2.40.420.20">
    <property type="match status" value="1"/>
</dbReference>
<dbReference type="Gene3D" id="1.10.287.470">
    <property type="entry name" value="Helix hairpin bin"/>
    <property type="match status" value="1"/>
</dbReference>
<dbReference type="Pfam" id="PF25944">
    <property type="entry name" value="Beta-barrel_RND"/>
    <property type="match status" value="1"/>
</dbReference>
<dbReference type="NCBIfam" id="TIGR01730">
    <property type="entry name" value="RND_mfp"/>
    <property type="match status" value="1"/>
</dbReference>